<feature type="transmembrane region" description="Helical" evidence="2">
    <location>
        <begin position="414"/>
        <end position="437"/>
    </location>
</feature>
<feature type="compositionally biased region" description="Gly residues" evidence="1">
    <location>
        <begin position="201"/>
        <end position="211"/>
    </location>
</feature>
<evidence type="ECO:0000256" key="1">
    <source>
        <dbReference type="SAM" id="MobiDB-lite"/>
    </source>
</evidence>
<comment type="caution">
    <text evidence="3">The sequence shown here is derived from an EMBL/GenBank/DDBJ whole genome shotgun (WGS) entry which is preliminary data.</text>
</comment>
<evidence type="ECO:0000313" key="3">
    <source>
        <dbReference type="EMBL" id="MBB6438381.1"/>
    </source>
</evidence>
<sequence length="438" mass="42968">MLALRLVRGSRPLVLLRRLMVAAASAGVGFLLLCTLGHALSHPGPDHTGSSALRLLWCLAPLAATVQLAAVVARTDPTARPRPGLSAVGLGPARIAAVAAASSALSCGVGSMLALLVFLHLRGDLTGLPFDGKAAGLLAADRPLPLAAVLTLLALVPLAAAAATALTLRPRRDAGARAGAAVKLGAGSGGAVSGSDPRPGPGSGSGMGLWGSGADGVGRNSAAGSPAPAPPVPASPPAGLPWGVALTAAGLAVETYASRGTGSSRPLPLPGHPEIVPAGVLAGWALTALGLALAGPGLVHLCGFLLQAVRPGAVRLLAGRTLQGEARRIGRPLGVVCATASGVLAARTLYTGADAAPSFGPLTGLGAGLVLACTTATLLTVALETKQSRAPLTQALVRQGAPTRTLRVAALLRALVLLALFAPLTWAVATLAAAPLAA</sequence>
<feature type="transmembrane region" description="Helical" evidence="2">
    <location>
        <begin position="95"/>
        <end position="121"/>
    </location>
</feature>
<dbReference type="AlphaFoldDB" id="A0A7X0HIP6"/>
<keyword evidence="2" id="KW-0812">Transmembrane</keyword>
<feature type="region of interest" description="Disordered" evidence="1">
    <location>
        <begin position="186"/>
        <end position="211"/>
    </location>
</feature>
<protein>
    <submittedName>
        <fullName evidence="3">Uncharacterized protein</fullName>
    </submittedName>
</protein>
<gene>
    <name evidence="3" type="ORF">HNQ79_004888</name>
</gene>
<dbReference type="RefSeq" id="WP_185034448.1">
    <property type="nucleotide sequence ID" value="NZ_BNBN01000011.1"/>
</dbReference>
<dbReference type="EMBL" id="JACHEM010000013">
    <property type="protein sequence ID" value="MBB6438381.1"/>
    <property type="molecule type" value="Genomic_DNA"/>
</dbReference>
<feature type="transmembrane region" description="Helical" evidence="2">
    <location>
        <begin position="146"/>
        <end position="168"/>
    </location>
</feature>
<feature type="transmembrane region" description="Helical" evidence="2">
    <location>
        <begin position="362"/>
        <end position="383"/>
    </location>
</feature>
<accession>A0A7X0HIP6</accession>
<name>A0A7X0HIP6_9ACTN</name>
<feature type="transmembrane region" description="Helical" evidence="2">
    <location>
        <begin position="52"/>
        <end position="74"/>
    </location>
</feature>
<keyword evidence="2" id="KW-0472">Membrane</keyword>
<evidence type="ECO:0000256" key="2">
    <source>
        <dbReference type="SAM" id="Phobius"/>
    </source>
</evidence>
<organism evidence="3 4">
    <name type="scientific">Streptomyces candidus</name>
    <dbReference type="NCBI Taxonomy" id="67283"/>
    <lineage>
        <taxon>Bacteria</taxon>
        <taxon>Bacillati</taxon>
        <taxon>Actinomycetota</taxon>
        <taxon>Actinomycetes</taxon>
        <taxon>Kitasatosporales</taxon>
        <taxon>Streptomycetaceae</taxon>
        <taxon>Streptomyces</taxon>
    </lineage>
</organism>
<evidence type="ECO:0000313" key="4">
    <source>
        <dbReference type="Proteomes" id="UP000540423"/>
    </source>
</evidence>
<keyword evidence="2" id="KW-1133">Transmembrane helix</keyword>
<reference evidence="3 4" key="1">
    <citation type="submission" date="2020-08" db="EMBL/GenBank/DDBJ databases">
        <title>Genomic Encyclopedia of Type Strains, Phase IV (KMG-IV): sequencing the most valuable type-strain genomes for metagenomic binning, comparative biology and taxonomic classification.</title>
        <authorList>
            <person name="Goeker M."/>
        </authorList>
    </citation>
    <scope>NUCLEOTIDE SEQUENCE [LARGE SCALE GENOMIC DNA]</scope>
    <source>
        <strain evidence="3 4">DSM 40141</strain>
    </source>
</reference>
<feature type="transmembrane region" description="Helical" evidence="2">
    <location>
        <begin position="21"/>
        <end position="40"/>
    </location>
</feature>
<proteinExistence type="predicted"/>
<keyword evidence="4" id="KW-1185">Reference proteome</keyword>
<dbReference type="Proteomes" id="UP000540423">
    <property type="component" value="Unassembled WGS sequence"/>
</dbReference>
<feature type="transmembrane region" description="Helical" evidence="2">
    <location>
        <begin position="329"/>
        <end position="350"/>
    </location>
</feature>